<accession>A0A151U595</accession>
<protein>
    <submittedName>
        <fullName evidence="1">Uncharacterized protein</fullName>
    </submittedName>
</protein>
<evidence type="ECO:0000313" key="1">
    <source>
        <dbReference type="EMBL" id="KYP74441.1"/>
    </source>
</evidence>
<proteinExistence type="predicted"/>
<keyword evidence="2" id="KW-1185">Reference proteome</keyword>
<feature type="non-terminal residue" evidence="1">
    <location>
        <position position="1"/>
    </location>
</feature>
<dbReference type="AlphaFoldDB" id="A0A151U595"/>
<dbReference type="InterPro" id="IPR052343">
    <property type="entry name" value="Retrotransposon-Effector_Assoc"/>
</dbReference>
<evidence type="ECO:0000313" key="2">
    <source>
        <dbReference type="Proteomes" id="UP000075243"/>
    </source>
</evidence>
<dbReference type="Proteomes" id="UP000075243">
    <property type="component" value="Chromosome 2"/>
</dbReference>
<sequence>TLIVLILKIDNPSNLEDFRLINLRNVAYKVISKVIVIQLCPYLYNIIGPFQGSFILGRGTLDNIILTQETFHFISEDKTATRTMTLKTNLKKVYDYLSNYLVTFSVHVIKLPNTFFIFIGILIRSIYKLNVCYIN</sequence>
<dbReference type="EMBL" id="CM003604">
    <property type="protein sequence ID" value="KYP74441.1"/>
    <property type="molecule type" value="Genomic_DNA"/>
</dbReference>
<name>A0A151U595_CAJCA</name>
<dbReference type="Gramene" id="C.cajan_06925.t">
    <property type="protein sequence ID" value="C.cajan_06925.t"/>
    <property type="gene ID" value="C.cajan_06925"/>
</dbReference>
<reference evidence="1 2" key="1">
    <citation type="journal article" date="2012" name="Nat. Biotechnol.">
        <title>Draft genome sequence of pigeonpea (Cajanus cajan), an orphan legume crop of resource-poor farmers.</title>
        <authorList>
            <person name="Varshney R.K."/>
            <person name="Chen W."/>
            <person name="Li Y."/>
            <person name="Bharti A.K."/>
            <person name="Saxena R.K."/>
            <person name="Schlueter J.A."/>
            <person name="Donoghue M.T."/>
            <person name="Azam S."/>
            <person name="Fan G."/>
            <person name="Whaley A.M."/>
            <person name="Farmer A.D."/>
            <person name="Sheridan J."/>
            <person name="Iwata A."/>
            <person name="Tuteja R."/>
            <person name="Penmetsa R.V."/>
            <person name="Wu W."/>
            <person name="Upadhyaya H.D."/>
            <person name="Yang S.P."/>
            <person name="Shah T."/>
            <person name="Saxena K.B."/>
            <person name="Michael T."/>
            <person name="McCombie W.R."/>
            <person name="Yang B."/>
            <person name="Zhang G."/>
            <person name="Yang H."/>
            <person name="Wang J."/>
            <person name="Spillane C."/>
            <person name="Cook D.R."/>
            <person name="May G.D."/>
            <person name="Xu X."/>
            <person name="Jackson S.A."/>
        </authorList>
    </citation>
    <scope>NUCLEOTIDE SEQUENCE [LARGE SCALE GENOMIC DNA]</scope>
    <source>
        <strain evidence="2">cv. Asha</strain>
    </source>
</reference>
<dbReference type="PANTHER" id="PTHR46890">
    <property type="entry name" value="NON-LTR RETROLELEMENT REVERSE TRANSCRIPTASE-LIKE PROTEIN-RELATED"/>
    <property type="match status" value="1"/>
</dbReference>
<organism evidence="1 2">
    <name type="scientific">Cajanus cajan</name>
    <name type="common">Pigeon pea</name>
    <name type="synonym">Cajanus indicus</name>
    <dbReference type="NCBI Taxonomy" id="3821"/>
    <lineage>
        <taxon>Eukaryota</taxon>
        <taxon>Viridiplantae</taxon>
        <taxon>Streptophyta</taxon>
        <taxon>Embryophyta</taxon>
        <taxon>Tracheophyta</taxon>
        <taxon>Spermatophyta</taxon>
        <taxon>Magnoliopsida</taxon>
        <taxon>eudicotyledons</taxon>
        <taxon>Gunneridae</taxon>
        <taxon>Pentapetalae</taxon>
        <taxon>rosids</taxon>
        <taxon>fabids</taxon>
        <taxon>Fabales</taxon>
        <taxon>Fabaceae</taxon>
        <taxon>Papilionoideae</taxon>
        <taxon>50 kb inversion clade</taxon>
        <taxon>NPAAA clade</taxon>
        <taxon>indigoferoid/millettioid clade</taxon>
        <taxon>Phaseoleae</taxon>
        <taxon>Cajanus</taxon>
    </lineage>
</organism>
<dbReference type="PANTHER" id="PTHR46890:SF1">
    <property type="entry name" value="REVERSE TRANSCRIPTASE DOMAIN-CONTAINING PROTEIN"/>
    <property type="match status" value="1"/>
</dbReference>
<gene>
    <name evidence="1" type="ORF">KK1_007120</name>
</gene>